<protein>
    <submittedName>
        <fullName evidence="2">Uncharacterized protein</fullName>
    </submittedName>
</protein>
<sequence>MRFISRTNTSLVAFIFMNYLSTILLIHIIHLKHERYFYIFATNEIPITIDVNNCIYHENDNPFDIE</sequence>
<feature type="transmembrane region" description="Helical" evidence="1">
    <location>
        <begin position="12"/>
        <end position="31"/>
    </location>
</feature>
<keyword evidence="1" id="KW-1133">Transmembrane helix</keyword>
<dbReference type="EMBL" id="AP028055">
    <property type="protein sequence ID" value="BEG97973.1"/>
    <property type="molecule type" value="Genomic_DNA"/>
</dbReference>
<proteinExistence type="predicted"/>
<gene>
    <name evidence="2" type="ORF">BSYN_02380</name>
</gene>
<dbReference type="Proteomes" id="UP001496674">
    <property type="component" value="Chromosome"/>
</dbReference>
<evidence type="ECO:0000313" key="2">
    <source>
        <dbReference type="EMBL" id="BEG97973.1"/>
    </source>
</evidence>
<name>A0ABM8I777_9BACE</name>
<reference evidence="2 3" key="1">
    <citation type="submission" date="2023-04" db="EMBL/GenBank/DDBJ databases">
        <title>Draft genome sequence of acteroides sedimenti strain YN3PY1.</title>
        <authorList>
            <person name="Yoshida N."/>
        </authorList>
    </citation>
    <scope>NUCLEOTIDE SEQUENCE [LARGE SCALE GENOMIC DNA]</scope>
    <source>
        <strain evidence="2 3">YN3PY1</strain>
    </source>
</reference>
<evidence type="ECO:0000256" key="1">
    <source>
        <dbReference type="SAM" id="Phobius"/>
    </source>
</evidence>
<organism evidence="2 3">
    <name type="scientific">Bacteroides sedimenti</name>
    <dbReference type="NCBI Taxonomy" id="2136147"/>
    <lineage>
        <taxon>Bacteria</taxon>
        <taxon>Pseudomonadati</taxon>
        <taxon>Bacteroidota</taxon>
        <taxon>Bacteroidia</taxon>
        <taxon>Bacteroidales</taxon>
        <taxon>Bacteroidaceae</taxon>
        <taxon>Bacteroides</taxon>
    </lineage>
</organism>
<accession>A0ABM8I777</accession>
<keyword evidence="3" id="KW-1185">Reference proteome</keyword>
<keyword evidence="1" id="KW-0812">Transmembrane</keyword>
<evidence type="ECO:0000313" key="3">
    <source>
        <dbReference type="Proteomes" id="UP001496674"/>
    </source>
</evidence>
<keyword evidence="1" id="KW-0472">Membrane</keyword>